<feature type="region of interest" description="Disordered" evidence="2">
    <location>
        <begin position="544"/>
        <end position="583"/>
    </location>
</feature>
<feature type="coiled-coil region" evidence="1">
    <location>
        <begin position="314"/>
        <end position="341"/>
    </location>
</feature>
<evidence type="ECO:0000256" key="2">
    <source>
        <dbReference type="SAM" id="MobiDB-lite"/>
    </source>
</evidence>
<protein>
    <submittedName>
        <fullName evidence="3">Uncharacterized protein</fullName>
    </submittedName>
</protein>
<evidence type="ECO:0000313" key="3">
    <source>
        <dbReference type="EnsemblProtists" id="EOD09517"/>
    </source>
</evidence>
<keyword evidence="4" id="KW-1185">Reference proteome</keyword>
<dbReference type="EnsemblProtists" id="EOD09517">
    <property type="protein sequence ID" value="EOD09517"/>
    <property type="gene ID" value="EMIHUDRAFT_96773"/>
</dbReference>
<organism evidence="3 4">
    <name type="scientific">Emiliania huxleyi (strain CCMP1516)</name>
    <dbReference type="NCBI Taxonomy" id="280463"/>
    <lineage>
        <taxon>Eukaryota</taxon>
        <taxon>Haptista</taxon>
        <taxon>Haptophyta</taxon>
        <taxon>Prymnesiophyceae</taxon>
        <taxon>Isochrysidales</taxon>
        <taxon>Noelaerhabdaceae</taxon>
        <taxon>Emiliania</taxon>
    </lineage>
</organism>
<feature type="region of interest" description="Disordered" evidence="2">
    <location>
        <begin position="953"/>
        <end position="1014"/>
    </location>
</feature>
<evidence type="ECO:0000256" key="1">
    <source>
        <dbReference type="SAM" id="Coils"/>
    </source>
</evidence>
<feature type="region of interest" description="Disordered" evidence="2">
    <location>
        <begin position="1043"/>
        <end position="1071"/>
    </location>
</feature>
<feature type="region of interest" description="Disordered" evidence="2">
    <location>
        <begin position="171"/>
        <end position="192"/>
    </location>
</feature>
<feature type="compositionally biased region" description="Basic and acidic residues" evidence="2">
    <location>
        <begin position="414"/>
        <end position="457"/>
    </location>
</feature>
<reference evidence="3" key="2">
    <citation type="submission" date="2024-10" db="UniProtKB">
        <authorList>
            <consortium name="EnsemblProtists"/>
        </authorList>
    </citation>
    <scope>IDENTIFICATION</scope>
</reference>
<sequence>MACGARSALPGGHDLGEQLYFTGPNHSFEDGDKLTHGKQGEVVGPATGEHQGNGLKMQFPGNKVSINCSLSNLRRERPPPLPGDHDLGEQLYWTGPSQSFKSANTLAHGQQGEVVGPATGEHQGNGLKLLFTGNTGPINCYLPWLSREKPPPLPGDHETGEQLYFTGPSQSFESGDKLTHGQSGEVVGPATTAAHQGNGLKMQFPGNKVAINCSLPRLSREKPPPLPGGHRLGDRLYYTGVNKSFKSGNKLMYGQQGAVVGPATDKHQGNGLKLQFPGNRSSQSVNIASLSRDDPCAVSSVPENVLRARRALAARREEQERAAAAAASRAAEDNAAEAERRQQLAAELLEEEAAAKAQPPLQEAGRRRRKKQSGFRGSRSSTTEGAEGSADCSDSTSRAAPARESASESDEEERVTPAEEARRAEESERAARQERQARLLEAARREREERLEREARAEAAAAAAAESEARGRRQQAARAAEEERKRAVRQALVDEMEAQARQEEAARAAAPLRTTQAEQSSTRLAIEQALSQARSDAAVARVREATAGSEAEQARLEAEAARAREEEARGREEAARSEAEEATAREEALTVRLAALELGPPPAASPPTAANNAVGGDVGSPCRATLPQKVSRICAHLGLDARSSLSAAVAAANESTGVAAEGGLLQQVDRLIAMLFGGPQTGIGPVRYDVDDASEERHFNSEALLYSRAAAAYQILSSGSCEALAKFESGRPPTGSDNALRLKNEAGRSMASAPKKRQLGKVFGLGAKTAIDLVEAAVSLHRCRVIAHARQCLATCPPLTLTEVTCGGAGDVDGAGASLATHLTESMRAWPAHARCGLPASADSWVELMARPATWIDEPFLRLCAHLKEVEIEYRAVTADGARARGGVIRPTPPCAATARVVLALWVQQHYTAILRVVDSPAPAPVDLLGGDASAGVTTQGLDLWLVPAASHSTATEAEEWDAPTAGEDSSLPATPIRPGPPDLPSRPLRGESARRPPAKRAHPGGTIRSNAGEALRSMLRRKASEGVALTVSQRAVEGALARWDEGAPTPEDTALLAPFPMAAPNDRRQK</sequence>
<keyword evidence="1" id="KW-0175">Coiled coil</keyword>
<accession>A0A0D3IE32</accession>
<name>A0A0D3IE32_EMIH1</name>
<feature type="compositionally biased region" description="Pro residues" evidence="2">
    <location>
        <begin position="976"/>
        <end position="985"/>
    </location>
</feature>
<dbReference type="GeneID" id="17255699"/>
<dbReference type="CDD" id="cd22744">
    <property type="entry name" value="OTU"/>
    <property type="match status" value="1"/>
</dbReference>
<proteinExistence type="predicted"/>
<feature type="compositionally biased region" description="Low complexity" evidence="2">
    <location>
        <begin position="395"/>
        <end position="404"/>
    </location>
</feature>
<dbReference type="Proteomes" id="UP000013827">
    <property type="component" value="Unassembled WGS sequence"/>
</dbReference>
<dbReference type="KEGG" id="ehx:EMIHUDRAFT_96773"/>
<feature type="compositionally biased region" description="Basic and acidic residues" evidence="2">
    <location>
        <begin position="552"/>
        <end position="583"/>
    </location>
</feature>
<dbReference type="AlphaFoldDB" id="A0A0D3IE32"/>
<dbReference type="HOGENOM" id="CLU_287639_0_0_1"/>
<feature type="region of interest" description="Disordered" evidence="2">
    <location>
        <begin position="352"/>
        <end position="484"/>
    </location>
</feature>
<feature type="region of interest" description="Disordered" evidence="2">
    <location>
        <begin position="499"/>
        <end position="520"/>
    </location>
</feature>
<dbReference type="RefSeq" id="XP_005761946.1">
    <property type="nucleotide sequence ID" value="XM_005761889.1"/>
</dbReference>
<dbReference type="PaxDb" id="2903-EOD09517"/>
<reference evidence="4" key="1">
    <citation type="journal article" date="2013" name="Nature">
        <title>Pan genome of the phytoplankton Emiliania underpins its global distribution.</title>
        <authorList>
            <person name="Read B.A."/>
            <person name="Kegel J."/>
            <person name="Klute M.J."/>
            <person name="Kuo A."/>
            <person name="Lefebvre S.C."/>
            <person name="Maumus F."/>
            <person name="Mayer C."/>
            <person name="Miller J."/>
            <person name="Monier A."/>
            <person name="Salamov A."/>
            <person name="Young J."/>
            <person name="Aguilar M."/>
            <person name="Claverie J.M."/>
            <person name="Frickenhaus S."/>
            <person name="Gonzalez K."/>
            <person name="Herman E.K."/>
            <person name="Lin Y.C."/>
            <person name="Napier J."/>
            <person name="Ogata H."/>
            <person name="Sarno A.F."/>
            <person name="Shmutz J."/>
            <person name="Schroeder D."/>
            <person name="de Vargas C."/>
            <person name="Verret F."/>
            <person name="von Dassow P."/>
            <person name="Valentin K."/>
            <person name="Van de Peer Y."/>
            <person name="Wheeler G."/>
            <person name="Dacks J.B."/>
            <person name="Delwiche C.F."/>
            <person name="Dyhrman S.T."/>
            <person name="Glockner G."/>
            <person name="John U."/>
            <person name="Richards T."/>
            <person name="Worden A.Z."/>
            <person name="Zhang X."/>
            <person name="Grigoriev I.V."/>
            <person name="Allen A.E."/>
            <person name="Bidle K."/>
            <person name="Borodovsky M."/>
            <person name="Bowler C."/>
            <person name="Brownlee C."/>
            <person name="Cock J.M."/>
            <person name="Elias M."/>
            <person name="Gladyshev V.N."/>
            <person name="Groth M."/>
            <person name="Guda C."/>
            <person name="Hadaegh A."/>
            <person name="Iglesias-Rodriguez M.D."/>
            <person name="Jenkins J."/>
            <person name="Jones B.M."/>
            <person name="Lawson T."/>
            <person name="Leese F."/>
            <person name="Lindquist E."/>
            <person name="Lobanov A."/>
            <person name="Lomsadze A."/>
            <person name="Malik S.B."/>
            <person name="Marsh M.E."/>
            <person name="Mackinder L."/>
            <person name="Mock T."/>
            <person name="Mueller-Roeber B."/>
            <person name="Pagarete A."/>
            <person name="Parker M."/>
            <person name="Probert I."/>
            <person name="Quesneville H."/>
            <person name="Raines C."/>
            <person name="Rensing S.A."/>
            <person name="Riano-Pachon D.M."/>
            <person name="Richier S."/>
            <person name="Rokitta S."/>
            <person name="Shiraiwa Y."/>
            <person name="Soanes D.M."/>
            <person name="van der Giezen M."/>
            <person name="Wahlund T.M."/>
            <person name="Williams B."/>
            <person name="Wilson W."/>
            <person name="Wolfe G."/>
            <person name="Wurch L.L."/>
        </authorList>
    </citation>
    <scope>NUCLEOTIDE SEQUENCE</scope>
</reference>
<evidence type="ECO:0000313" key="4">
    <source>
        <dbReference type="Proteomes" id="UP000013827"/>
    </source>
</evidence>